<sequence>MKAPSAIAALQAAAAARPKRKLPIRGTSVAASPSNGKLPGATKDAPQSISSREDSSSLPESNSEKGDSEEGSSGDDDKIEGSKHGDSVSGDESDDSGEDD</sequence>
<dbReference type="Proteomes" id="UP001166286">
    <property type="component" value="Unassembled WGS sequence"/>
</dbReference>
<comment type="caution">
    <text evidence="2">The sequence shown here is derived from an EMBL/GenBank/DDBJ whole genome shotgun (WGS) entry which is preliminary data.</text>
</comment>
<evidence type="ECO:0000313" key="3">
    <source>
        <dbReference type="Proteomes" id="UP001166286"/>
    </source>
</evidence>
<evidence type="ECO:0000313" key="2">
    <source>
        <dbReference type="EMBL" id="KAK0516091.1"/>
    </source>
</evidence>
<evidence type="ECO:0000256" key="1">
    <source>
        <dbReference type="SAM" id="MobiDB-lite"/>
    </source>
</evidence>
<feature type="compositionally biased region" description="Basic and acidic residues" evidence="1">
    <location>
        <begin position="75"/>
        <end position="86"/>
    </location>
</feature>
<dbReference type="EMBL" id="JAFEKC020000003">
    <property type="protein sequence ID" value="KAK0516091.1"/>
    <property type="molecule type" value="Genomic_DNA"/>
</dbReference>
<organism evidence="2 3">
    <name type="scientific">Cladonia borealis</name>
    <dbReference type="NCBI Taxonomy" id="184061"/>
    <lineage>
        <taxon>Eukaryota</taxon>
        <taxon>Fungi</taxon>
        <taxon>Dikarya</taxon>
        <taxon>Ascomycota</taxon>
        <taxon>Pezizomycotina</taxon>
        <taxon>Lecanoromycetes</taxon>
        <taxon>OSLEUM clade</taxon>
        <taxon>Lecanoromycetidae</taxon>
        <taxon>Lecanorales</taxon>
        <taxon>Lecanorineae</taxon>
        <taxon>Cladoniaceae</taxon>
        <taxon>Cladonia</taxon>
    </lineage>
</organism>
<name>A0AA39R8L9_9LECA</name>
<protein>
    <submittedName>
        <fullName evidence="2">Uncharacterized protein</fullName>
    </submittedName>
</protein>
<accession>A0AA39R8L9</accession>
<proteinExistence type="predicted"/>
<gene>
    <name evidence="2" type="ORF">JMJ35_002125</name>
</gene>
<feature type="compositionally biased region" description="Acidic residues" evidence="1">
    <location>
        <begin position="89"/>
        <end position="100"/>
    </location>
</feature>
<reference evidence="2" key="1">
    <citation type="submission" date="2023-03" db="EMBL/GenBank/DDBJ databases">
        <title>Complete genome of Cladonia borealis.</title>
        <authorList>
            <person name="Park H."/>
        </authorList>
    </citation>
    <scope>NUCLEOTIDE SEQUENCE</scope>
    <source>
        <strain evidence="2">ANT050790</strain>
    </source>
</reference>
<feature type="region of interest" description="Disordered" evidence="1">
    <location>
        <begin position="13"/>
        <end position="100"/>
    </location>
</feature>
<keyword evidence="3" id="KW-1185">Reference proteome</keyword>
<dbReference type="AlphaFoldDB" id="A0AA39R8L9"/>